<evidence type="ECO:0000259" key="5">
    <source>
        <dbReference type="Pfam" id="PF08245"/>
    </source>
</evidence>
<feature type="domain" description="Mur ligase central" evidence="5">
    <location>
        <begin position="28"/>
        <end position="248"/>
    </location>
</feature>
<dbReference type="InterPro" id="IPR036615">
    <property type="entry name" value="Mur_ligase_C_dom_sf"/>
</dbReference>
<dbReference type="Proteomes" id="UP000034752">
    <property type="component" value="Unassembled WGS sequence"/>
</dbReference>
<accession>A0A0G1I0Y5</accession>
<dbReference type="PATRIC" id="fig|1620410.3.peg.67"/>
<dbReference type="Pfam" id="PF08245">
    <property type="entry name" value="Mur_ligase_M"/>
    <property type="match status" value="1"/>
</dbReference>
<dbReference type="InterPro" id="IPR051046">
    <property type="entry name" value="MurCDEF_CellWall_CoF430Synth"/>
</dbReference>
<evidence type="ECO:0000256" key="3">
    <source>
        <dbReference type="ARBA" id="ARBA00022840"/>
    </source>
</evidence>
<keyword evidence="1 6" id="KW-0436">Ligase</keyword>
<dbReference type="EMBL" id="LCIJ01000003">
    <property type="protein sequence ID" value="KKT53081.1"/>
    <property type="molecule type" value="Genomic_DNA"/>
</dbReference>
<dbReference type="InterPro" id="IPR036565">
    <property type="entry name" value="Mur-like_cat_sf"/>
</dbReference>
<sequence>MIRQLLKNWLRFLARQVLKKYRPRIVAITGSTGKTSTKEAILAVLKKLPNDDRVAGTQGNLNTEFGVTATIIQPGFVGTASGRDVKLTLKNVLQLTWYTVKSIFIQLPYPKILVLELAADRPHDIQYFMSFITPEVSVLTNIGDVHLEFFGSKAELIEEKSLIVSHVHPRGIAILNKEDEFSKLISRKTNAKKVLISAEDKTDFYARDIAFGGAGVHFNLVSGNQIVQVDLPVFGYQFIYAALFAIAVGDYFGVTKHVAAQRLKSLTLPKSRFEIIRLGGVILVDDTYNANPTSMVAALRSLARLGVNRKKIAILGDMRELGSAHQKGHQTVGECVAKVVDQLWVVGEGGQLIKTAALNAGLAQEKAREFSPDAILSILQDNGIVLIKGSKAVKMDKIVELIKAKFYERSGENSDRKWGSDSHPNY</sequence>
<organism evidence="6 7">
    <name type="scientific">candidate division Kazan bacterium GW2011_GWA1_44_22</name>
    <dbReference type="NCBI Taxonomy" id="1620410"/>
    <lineage>
        <taxon>Bacteria</taxon>
        <taxon>Bacteria division Kazan-3B-28</taxon>
    </lineage>
</organism>
<dbReference type="AlphaFoldDB" id="A0A0G1I0Y5"/>
<reference evidence="6 7" key="1">
    <citation type="journal article" date="2015" name="Nature">
        <title>rRNA introns, odd ribosomes, and small enigmatic genomes across a large radiation of phyla.</title>
        <authorList>
            <person name="Brown C.T."/>
            <person name="Hug L.A."/>
            <person name="Thomas B.C."/>
            <person name="Sharon I."/>
            <person name="Castelle C.J."/>
            <person name="Singh A."/>
            <person name="Wilkins M.J."/>
            <person name="Williams K.H."/>
            <person name="Banfield J.F."/>
        </authorList>
    </citation>
    <scope>NUCLEOTIDE SEQUENCE [LARGE SCALE GENOMIC DNA]</scope>
</reference>
<evidence type="ECO:0000256" key="1">
    <source>
        <dbReference type="ARBA" id="ARBA00022598"/>
    </source>
</evidence>
<dbReference type="Gene3D" id="3.90.190.20">
    <property type="entry name" value="Mur ligase, C-terminal domain"/>
    <property type="match status" value="1"/>
</dbReference>
<evidence type="ECO:0000313" key="6">
    <source>
        <dbReference type="EMBL" id="KKT53081.1"/>
    </source>
</evidence>
<comment type="caution">
    <text evidence="6">The sequence shown here is derived from an EMBL/GenBank/DDBJ whole genome shotgun (WGS) entry which is preliminary data.</text>
</comment>
<dbReference type="GO" id="GO:0016881">
    <property type="term" value="F:acid-amino acid ligase activity"/>
    <property type="evidence" value="ECO:0007669"/>
    <property type="project" value="InterPro"/>
</dbReference>
<dbReference type="Gene3D" id="3.40.1190.10">
    <property type="entry name" value="Mur-like, catalytic domain"/>
    <property type="match status" value="1"/>
</dbReference>
<dbReference type="GO" id="GO:0005524">
    <property type="term" value="F:ATP binding"/>
    <property type="evidence" value="ECO:0007669"/>
    <property type="project" value="UniProtKB-KW"/>
</dbReference>
<dbReference type="PANTHER" id="PTHR43024">
    <property type="entry name" value="UDP-N-ACETYLMURAMOYL-TRIPEPTIDE--D-ALANYL-D-ALANINE LIGASE"/>
    <property type="match status" value="1"/>
</dbReference>
<dbReference type="InterPro" id="IPR013221">
    <property type="entry name" value="Mur_ligase_cen"/>
</dbReference>
<evidence type="ECO:0000259" key="4">
    <source>
        <dbReference type="Pfam" id="PF02875"/>
    </source>
</evidence>
<dbReference type="SUPFAM" id="SSF53623">
    <property type="entry name" value="MurD-like peptide ligases, catalytic domain"/>
    <property type="match status" value="1"/>
</dbReference>
<keyword evidence="3" id="KW-0067">ATP-binding</keyword>
<name>A0A0G1I0Y5_UNCK3</name>
<feature type="domain" description="Mur ligase C-terminal" evidence="4">
    <location>
        <begin position="272"/>
        <end position="390"/>
    </location>
</feature>
<dbReference type="PANTHER" id="PTHR43024:SF1">
    <property type="entry name" value="UDP-N-ACETYLMURAMOYL-TRIPEPTIDE--D-ALANYL-D-ALANINE LIGASE"/>
    <property type="match status" value="1"/>
</dbReference>
<evidence type="ECO:0000256" key="2">
    <source>
        <dbReference type="ARBA" id="ARBA00022741"/>
    </source>
</evidence>
<dbReference type="InterPro" id="IPR004101">
    <property type="entry name" value="Mur_ligase_C"/>
</dbReference>
<keyword evidence="2" id="KW-0547">Nucleotide-binding</keyword>
<protein>
    <submittedName>
        <fullName evidence="6">UDP-N-acetylmuramoyl-tripeptide-D-alanyl-D-alanine ligase</fullName>
    </submittedName>
</protein>
<dbReference type="Pfam" id="PF02875">
    <property type="entry name" value="Mur_ligase_C"/>
    <property type="match status" value="1"/>
</dbReference>
<proteinExistence type="predicted"/>
<dbReference type="SUPFAM" id="SSF53244">
    <property type="entry name" value="MurD-like peptide ligases, peptide-binding domain"/>
    <property type="match status" value="1"/>
</dbReference>
<gene>
    <name evidence="6" type="ORF">VE96_C0003G0021</name>
</gene>
<evidence type="ECO:0000313" key="7">
    <source>
        <dbReference type="Proteomes" id="UP000034752"/>
    </source>
</evidence>